<comment type="similarity">
    <text evidence="3">Belongs to the paxM FAD-dependent monooxygenase family.</text>
</comment>
<gene>
    <name evidence="12" type="ORF">B0T10DRAFT_447550</name>
</gene>
<sequence>MTSGNFKVIIVGGGPAGLVAAHALYQANIDFVVLEQREEVTVDLGACLVLGPQNLRVMHQLGLLGKLRDIGGELLSSKAFLLSGYEYKHSTDLQTLKDNHGAGLVAFHRAQLIQTIYDELDESAKARYFTNKKVADIASTGEGVLVTCTDGSTYDGSIILGADGVHSVTRRLMRTLALQQDPNAVWDDENPFTTEYKCMWCSFPRPSEPGVSFETTHKDQSVMYITGPERGWILAYEKFPEPTKERHDYTDKDIEDFGQRIAEFPVNETLKVKDVFSRRLTAGIADLQEGIVKNWSWGRIVLVGDACHKFTPNAGLGLNNGIQDVVVLSNLLHSAIQTSPNGVPTNETLTDVFQRYRETRAEPLQKDYDKSALVTRLHAWVNSIHYVLNRFILSQNFVTNLMARFSTSPAFRKGFVLDYVRAAELPAGRVTWEHAIPSPTVESQL</sequence>
<name>A0A9P9AJH4_9HYPO</name>
<dbReference type="Gene3D" id="3.50.50.60">
    <property type="entry name" value="FAD/NAD(P)-binding domain"/>
    <property type="match status" value="1"/>
</dbReference>
<evidence type="ECO:0000313" key="13">
    <source>
        <dbReference type="Proteomes" id="UP000777438"/>
    </source>
</evidence>
<dbReference type="AlphaFoldDB" id="A0A9P9AJH4"/>
<dbReference type="PANTHER" id="PTHR47356">
    <property type="entry name" value="FAD-DEPENDENT MONOOXYGENASE ASQG-RELATED"/>
    <property type="match status" value="1"/>
</dbReference>
<accession>A0A9P9AJH4</accession>
<evidence type="ECO:0000313" key="12">
    <source>
        <dbReference type="EMBL" id="KAH6877213.1"/>
    </source>
</evidence>
<dbReference type="InterPro" id="IPR036188">
    <property type="entry name" value="FAD/NAD-bd_sf"/>
</dbReference>
<evidence type="ECO:0000256" key="5">
    <source>
        <dbReference type="ARBA" id="ARBA00022692"/>
    </source>
</evidence>
<keyword evidence="4" id="KW-0285">Flavoprotein</keyword>
<keyword evidence="5" id="KW-0812">Transmembrane</keyword>
<evidence type="ECO:0000256" key="10">
    <source>
        <dbReference type="ARBA" id="ARBA00023136"/>
    </source>
</evidence>
<reference evidence="12 13" key="1">
    <citation type="journal article" date="2021" name="Nat. Commun.">
        <title>Genetic determinants of endophytism in the Arabidopsis root mycobiome.</title>
        <authorList>
            <person name="Mesny F."/>
            <person name="Miyauchi S."/>
            <person name="Thiergart T."/>
            <person name="Pickel B."/>
            <person name="Atanasova L."/>
            <person name="Karlsson M."/>
            <person name="Huettel B."/>
            <person name="Barry K.W."/>
            <person name="Haridas S."/>
            <person name="Chen C."/>
            <person name="Bauer D."/>
            <person name="Andreopoulos W."/>
            <person name="Pangilinan J."/>
            <person name="LaButti K."/>
            <person name="Riley R."/>
            <person name="Lipzen A."/>
            <person name="Clum A."/>
            <person name="Drula E."/>
            <person name="Henrissat B."/>
            <person name="Kohler A."/>
            <person name="Grigoriev I.V."/>
            <person name="Martin F.M."/>
            <person name="Hacquard S."/>
        </authorList>
    </citation>
    <scope>NUCLEOTIDE SEQUENCE [LARGE SCALE GENOMIC DNA]</scope>
    <source>
        <strain evidence="12 13">MPI-CAGE-CH-0241</strain>
    </source>
</reference>
<protein>
    <recommendedName>
        <fullName evidence="11">FAD-binding domain-containing protein</fullName>
    </recommendedName>
</protein>
<dbReference type="InterPro" id="IPR002938">
    <property type="entry name" value="FAD-bd"/>
</dbReference>
<keyword evidence="9" id="KW-0503">Monooxygenase</keyword>
<evidence type="ECO:0000256" key="9">
    <source>
        <dbReference type="ARBA" id="ARBA00023033"/>
    </source>
</evidence>
<dbReference type="PRINTS" id="PR00420">
    <property type="entry name" value="RNGMNOXGNASE"/>
</dbReference>
<keyword evidence="7" id="KW-1133">Transmembrane helix</keyword>
<dbReference type="EMBL" id="JAGPYM010000030">
    <property type="protein sequence ID" value="KAH6877213.1"/>
    <property type="molecule type" value="Genomic_DNA"/>
</dbReference>
<dbReference type="GO" id="GO:0004497">
    <property type="term" value="F:monooxygenase activity"/>
    <property type="evidence" value="ECO:0007669"/>
    <property type="project" value="UniProtKB-KW"/>
</dbReference>
<evidence type="ECO:0000256" key="4">
    <source>
        <dbReference type="ARBA" id="ARBA00022630"/>
    </source>
</evidence>
<dbReference type="Pfam" id="PF01494">
    <property type="entry name" value="FAD_binding_3"/>
    <property type="match status" value="1"/>
</dbReference>
<dbReference type="InterPro" id="IPR050562">
    <property type="entry name" value="FAD_mOase_fung"/>
</dbReference>
<dbReference type="PANTHER" id="PTHR47356:SF2">
    <property type="entry name" value="FAD-BINDING DOMAIN-CONTAINING PROTEIN-RELATED"/>
    <property type="match status" value="1"/>
</dbReference>
<evidence type="ECO:0000256" key="3">
    <source>
        <dbReference type="ARBA" id="ARBA00007992"/>
    </source>
</evidence>
<evidence type="ECO:0000259" key="11">
    <source>
        <dbReference type="Pfam" id="PF01494"/>
    </source>
</evidence>
<comment type="cofactor">
    <cofactor evidence="1">
        <name>FAD</name>
        <dbReference type="ChEBI" id="CHEBI:57692"/>
    </cofactor>
</comment>
<feature type="domain" description="FAD-binding" evidence="11">
    <location>
        <begin position="7"/>
        <end position="337"/>
    </location>
</feature>
<evidence type="ECO:0000256" key="7">
    <source>
        <dbReference type="ARBA" id="ARBA00022989"/>
    </source>
</evidence>
<dbReference type="GO" id="GO:0071949">
    <property type="term" value="F:FAD binding"/>
    <property type="evidence" value="ECO:0007669"/>
    <property type="project" value="InterPro"/>
</dbReference>
<keyword evidence="8" id="KW-0560">Oxidoreductase</keyword>
<organism evidence="12 13">
    <name type="scientific">Thelonectria olida</name>
    <dbReference type="NCBI Taxonomy" id="1576542"/>
    <lineage>
        <taxon>Eukaryota</taxon>
        <taxon>Fungi</taxon>
        <taxon>Dikarya</taxon>
        <taxon>Ascomycota</taxon>
        <taxon>Pezizomycotina</taxon>
        <taxon>Sordariomycetes</taxon>
        <taxon>Hypocreomycetidae</taxon>
        <taxon>Hypocreales</taxon>
        <taxon>Nectriaceae</taxon>
        <taxon>Thelonectria</taxon>
    </lineage>
</organism>
<keyword evidence="6" id="KW-0274">FAD</keyword>
<dbReference type="GO" id="GO:0016020">
    <property type="term" value="C:membrane"/>
    <property type="evidence" value="ECO:0007669"/>
    <property type="project" value="UniProtKB-SubCell"/>
</dbReference>
<dbReference type="SUPFAM" id="SSF51905">
    <property type="entry name" value="FAD/NAD(P)-binding domain"/>
    <property type="match status" value="1"/>
</dbReference>
<comment type="caution">
    <text evidence="12">The sequence shown here is derived from an EMBL/GenBank/DDBJ whole genome shotgun (WGS) entry which is preliminary data.</text>
</comment>
<dbReference type="OrthoDB" id="2431938at2759"/>
<evidence type="ECO:0000256" key="1">
    <source>
        <dbReference type="ARBA" id="ARBA00001974"/>
    </source>
</evidence>
<proteinExistence type="inferred from homology"/>
<evidence type="ECO:0000256" key="8">
    <source>
        <dbReference type="ARBA" id="ARBA00023002"/>
    </source>
</evidence>
<keyword evidence="13" id="KW-1185">Reference proteome</keyword>
<evidence type="ECO:0000256" key="6">
    <source>
        <dbReference type="ARBA" id="ARBA00022827"/>
    </source>
</evidence>
<evidence type="ECO:0000256" key="2">
    <source>
        <dbReference type="ARBA" id="ARBA00004370"/>
    </source>
</evidence>
<dbReference type="Proteomes" id="UP000777438">
    <property type="component" value="Unassembled WGS sequence"/>
</dbReference>
<keyword evidence="10" id="KW-0472">Membrane</keyword>
<comment type="subcellular location">
    <subcellularLocation>
        <location evidence="2">Membrane</location>
    </subcellularLocation>
</comment>